<keyword evidence="5" id="KW-0325">Glycoprotein</keyword>
<keyword evidence="8" id="KW-1185">Reference proteome</keyword>
<evidence type="ECO:0000256" key="4">
    <source>
        <dbReference type="ARBA" id="ARBA00022801"/>
    </source>
</evidence>
<accession>A0A5P1EIQ7</accession>
<dbReference type="AlphaFoldDB" id="A0A5P1EIQ7"/>
<dbReference type="Pfam" id="PF14543">
    <property type="entry name" value="TAXi_N"/>
    <property type="match status" value="1"/>
</dbReference>
<keyword evidence="3" id="KW-0064">Aspartyl protease</keyword>
<dbReference type="GO" id="GO:0004190">
    <property type="term" value="F:aspartic-type endopeptidase activity"/>
    <property type="evidence" value="ECO:0007669"/>
    <property type="project" value="UniProtKB-KW"/>
</dbReference>
<feature type="domain" description="Peptidase A1" evidence="6">
    <location>
        <begin position="140"/>
        <end position="466"/>
    </location>
</feature>
<dbReference type="PROSITE" id="PS51767">
    <property type="entry name" value="PEPTIDASE_A1"/>
    <property type="match status" value="1"/>
</dbReference>
<name>A0A5P1EIQ7_ASPOF</name>
<dbReference type="InterPro" id="IPR046848">
    <property type="entry name" value="E_motif"/>
</dbReference>
<dbReference type="Proteomes" id="UP000243459">
    <property type="component" value="Chromosome 7"/>
</dbReference>
<dbReference type="PANTHER" id="PTHR47967">
    <property type="entry name" value="OS07G0603500 PROTEIN-RELATED"/>
    <property type="match status" value="1"/>
</dbReference>
<dbReference type="InterPro" id="IPR032799">
    <property type="entry name" value="TAXi_C"/>
</dbReference>
<evidence type="ECO:0000313" key="7">
    <source>
        <dbReference type="EMBL" id="ONK65623.1"/>
    </source>
</evidence>
<evidence type="ECO:0000313" key="8">
    <source>
        <dbReference type="Proteomes" id="UP000243459"/>
    </source>
</evidence>
<dbReference type="GO" id="GO:0005576">
    <property type="term" value="C:extracellular region"/>
    <property type="evidence" value="ECO:0007669"/>
    <property type="project" value="TreeGrafter"/>
</dbReference>
<dbReference type="SUPFAM" id="SSF50630">
    <property type="entry name" value="Acid proteases"/>
    <property type="match status" value="1"/>
</dbReference>
<dbReference type="InterPro" id="IPR001969">
    <property type="entry name" value="Aspartic_peptidase_AS"/>
</dbReference>
<protein>
    <recommendedName>
        <fullName evidence="6">Peptidase A1 domain-containing protein</fullName>
    </recommendedName>
</protein>
<dbReference type="PANTHER" id="PTHR47967:SF23">
    <property type="entry name" value="OS04G0448300 PROTEIN"/>
    <property type="match status" value="1"/>
</dbReference>
<evidence type="ECO:0000259" key="6">
    <source>
        <dbReference type="PROSITE" id="PS51767"/>
    </source>
</evidence>
<dbReference type="EMBL" id="CM007387">
    <property type="protein sequence ID" value="ONK65623.1"/>
    <property type="molecule type" value="Genomic_DNA"/>
</dbReference>
<dbReference type="CDD" id="cd05476">
    <property type="entry name" value="pepsin_A_like_plant"/>
    <property type="match status" value="1"/>
</dbReference>
<evidence type="ECO:0000256" key="3">
    <source>
        <dbReference type="ARBA" id="ARBA00022750"/>
    </source>
</evidence>
<dbReference type="PROSITE" id="PS51257">
    <property type="entry name" value="PROKAR_LIPOPROTEIN"/>
    <property type="match status" value="1"/>
</dbReference>
<dbReference type="GO" id="GO:0006508">
    <property type="term" value="P:proteolysis"/>
    <property type="evidence" value="ECO:0007669"/>
    <property type="project" value="UniProtKB-KW"/>
</dbReference>
<dbReference type="InterPro" id="IPR034161">
    <property type="entry name" value="Pepsin-like_plant"/>
</dbReference>
<organism evidence="7 8">
    <name type="scientific">Asparagus officinalis</name>
    <name type="common">Garden asparagus</name>
    <dbReference type="NCBI Taxonomy" id="4686"/>
    <lineage>
        <taxon>Eukaryota</taxon>
        <taxon>Viridiplantae</taxon>
        <taxon>Streptophyta</taxon>
        <taxon>Embryophyta</taxon>
        <taxon>Tracheophyta</taxon>
        <taxon>Spermatophyta</taxon>
        <taxon>Magnoliopsida</taxon>
        <taxon>Liliopsida</taxon>
        <taxon>Asparagales</taxon>
        <taxon>Asparagaceae</taxon>
        <taxon>Asparagoideae</taxon>
        <taxon>Asparagus</taxon>
    </lineage>
</organism>
<dbReference type="InterPro" id="IPR032861">
    <property type="entry name" value="TAXi_N"/>
</dbReference>
<dbReference type="InterPro" id="IPR051708">
    <property type="entry name" value="Plant_Aspart_Prot_A1"/>
</dbReference>
<dbReference type="PROSITE" id="PS00141">
    <property type="entry name" value="ASP_PROTEASE"/>
    <property type="match status" value="1"/>
</dbReference>
<evidence type="ECO:0000256" key="2">
    <source>
        <dbReference type="ARBA" id="ARBA00022670"/>
    </source>
</evidence>
<dbReference type="Gene3D" id="2.40.70.10">
    <property type="entry name" value="Acid Proteases"/>
    <property type="match status" value="2"/>
</dbReference>
<dbReference type="FunFam" id="2.40.70.10:FF:000029">
    <property type="entry name" value="Aspartyl protease family protein"/>
    <property type="match status" value="1"/>
</dbReference>
<comment type="similarity">
    <text evidence="1">Belongs to the peptidase A1 family.</text>
</comment>
<evidence type="ECO:0000256" key="1">
    <source>
        <dbReference type="ARBA" id="ARBA00007447"/>
    </source>
</evidence>
<keyword evidence="2" id="KW-0645">Protease</keyword>
<keyword evidence="4" id="KW-0378">Hydrolase</keyword>
<dbReference type="InterPro" id="IPR021109">
    <property type="entry name" value="Peptidase_aspartic_dom_sf"/>
</dbReference>
<dbReference type="InterPro" id="IPR033121">
    <property type="entry name" value="PEPTIDASE_A1"/>
</dbReference>
<sequence length="473" mass="51168">MKLRFIEKMRVKPTGSVYGALLGACQVHGNVELGERSAYKLFELEPENAANYVILSNIYASAGRWDYAGRIRKLMVVKGLSKDVGYACLRINLTHIDSELNLTKSEILERAIRRTKHKIMSLASTETQIQTPLMFSSNSYSMDFSIGSPSVPLTWLMDTGSNLIWTDCKTSFNPSNSSTFTKLPCTNPLCQSLPFRPTCAPDCDYTYSYVDNLTVQGVLASETFAFGSNSPVSVPGIGFGCNMRSRGLLPNAAGLAGLARGKLSLVSQLGATKFSYCLTSYGESKSSPLLLGSSAILSGSVQSTPFVTNPNRPVLYYLSLKGISVGSKLLAIDSSVFALDSDGNGGFVIDSGTTVTYLNNKGYQVMKQEFEAQVNLSVADSSATLFDLCFSLPSDQNAAVIVPELVFHFEGADMQIPGTNYFTGVSNTNLLCLAILPTDGISTLGNFQQQNMHILYDVGAEKLSFVQAQCDQV</sequence>
<gene>
    <name evidence="7" type="ORF">A4U43_C07F38980</name>
</gene>
<dbReference type="Pfam" id="PF20431">
    <property type="entry name" value="E_motif"/>
    <property type="match status" value="1"/>
</dbReference>
<dbReference type="Pfam" id="PF14541">
    <property type="entry name" value="TAXi_C"/>
    <property type="match status" value="1"/>
</dbReference>
<proteinExistence type="inferred from homology"/>
<evidence type="ECO:0000256" key="5">
    <source>
        <dbReference type="ARBA" id="ARBA00023180"/>
    </source>
</evidence>
<reference evidence="8" key="1">
    <citation type="journal article" date="2017" name="Nat. Commun.">
        <title>The asparagus genome sheds light on the origin and evolution of a young Y chromosome.</title>
        <authorList>
            <person name="Harkess A."/>
            <person name="Zhou J."/>
            <person name="Xu C."/>
            <person name="Bowers J.E."/>
            <person name="Van der Hulst R."/>
            <person name="Ayyampalayam S."/>
            <person name="Mercati F."/>
            <person name="Riccardi P."/>
            <person name="McKain M.R."/>
            <person name="Kakrana A."/>
            <person name="Tang H."/>
            <person name="Ray J."/>
            <person name="Groenendijk J."/>
            <person name="Arikit S."/>
            <person name="Mathioni S.M."/>
            <person name="Nakano M."/>
            <person name="Shan H."/>
            <person name="Telgmann-Rauber A."/>
            <person name="Kanno A."/>
            <person name="Yue Z."/>
            <person name="Chen H."/>
            <person name="Li W."/>
            <person name="Chen Y."/>
            <person name="Xu X."/>
            <person name="Zhang Y."/>
            <person name="Luo S."/>
            <person name="Chen H."/>
            <person name="Gao J."/>
            <person name="Mao Z."/>
            <person name="Pires J.C."/>
            <person name="Luo M."/>
            <person name="Kudrna D."/>
            <person name="Wing R.A."/>
            <person name="Meyers B.C."/>
            <person name="Yi K."/>
            <person name="Kong H."/>
            <person name="Lavrijsen P."/>
            <person name="Sunseri F."/>
            <person name="Falavigna A."/>
            <person name="Ye Y."/>
            <person name="Leebens-Mack J.H."/>
            <person name="Chen G."/>
        </authorList>
    </citation>
    <scope>NUCLEOTIDE SEQUENCE [LARGE SCALE GENOMIC DNA]</scope>
    <source>
        <strain evidence="8">cv. DH0086</strain>
    </source>
</reference>
<dbReference type="Gramene" id="ONK65623">
    <property type="protein sequence ID" value="ONK65623"/>
    <property type="gene ID" value="A4U43_C07F38980"/>
</dbReference>